<dbReference type="PANTHER" id="PTHR33507:SF4">
    <property type="entry name" value="NODULATION COMPETITIVENESS PROTEIN NFED"/>
    <property type="match status" value="1"/>
</dbReference>
<evidence type="ECO:0000256" key="4">
    <source>
        <dbReference type="ARBA" id="ARBA00023136"/>
    </source>
</evidence>
<evidence type="ECO:0000256" key="6">
    <source>
        <dbReference type="SAM" id="Phobius"/>
    </source>
</evidence>
<dbReference type="InterPro" id="IPR056739">
    <property type="entry name" value="NfeD_membrane"/>
</dbReference>
<keyword evidence="3 6" id="KW-1133">Transmembrane helix</keyword>
<dbReference type="Gene3D" id="3.90.226.10">
    <property type="entry name" value="2-enoyl-CoA Hydratase, Chain A, domain 1"/>
    <property type="match status" value="1"/>
</dbReference>
<evidence type="ECO:0000256" key="3">
    <source>
        <dbReference type="ARBA" id="ARBA00022989"/>
    </source>
</evidence>
<feature type="transmembrane region" description="Helical" evidence="6">
    <location>
        <begin position="279"/>
        <end position="297"/>
    </location>
</feature>
<feature type="transmembrane region" description="Helical" evidence="6">
    <location>
        <begin position="303"/>
        <end position="320"/>
    </location>
</feature>
<dbReference type="InterPro" id="IPR029045">
    <property type="entry name" value="ClpP/crotonase-like_dom_sf"/>
</dbReference>
<feature type="domain" description="NfeD-like C-terminal" evidence="7">
    <location>
        <begin position="392"/>
        <end position="444"/>
    </location>
</feature>
<evidence type="ECO:0000256" key="1">
    <source>
        <dbReference type="ARBA" id="ARBA00004141"/>
    </source>
</evidence>
<evidence type="ECO:0000313" key="11">
    <source>
        <dbReference type="Proteomes" id="UP001595796"/>
    </source>
</evidence>
<dbReference type="CDD" id="cd07020">
    <property type="entry name" value="Clp_protease_NfeD_1"/>
    <property type="match status" value="1"/>
</dbReference>
<dbReference type="Proteomes" id="UP001595796">
    <property type="component" value="Unassembled WGS sequence"/>
</dbReference>
<evidence type="ECO:0000256" key="5">
    <source>
        <dbReference type="SAM" id="MobiDB-lite"/>
    </source>
</evidence>
<dbReference type="Gene3D" id="2.40.50.140">
    <property type="entry name" value="Nucleic acid-binding proteins"/>
    <property type="match status" value="1"/>
</dbReference>
<feature type="region of interest" description="Disordered" evidence="5">
    <location>
        <begin position="125"/>
        <end position="157"/>
    </location>
</feature>
<dbReference type="Pfam" id="PF24961">
    <property type="entry name" value="NfeD_membrane"/>
    <property type="match status" value="1"/>
</dbReference>
<accession>A0ABV9YUE6</accession>
<keyword evidence="4 6" id="KW-0472">Membrane</keyword>
<reference evidence="11" key="1">
    <citation type="journal article" date="2019" name="Int. J. Syst. Evol. Microbiol.">
        <title>The Global Catalogue of Microorganisms (GCM) 10K type strain sequencing project: providing services to taxonomists for standard genome sequencing and annotation.</title>
        <authorList>
            <consortium name="The Broad Institute Genomics Platform"/>
            <consortium name="The Broad Institute Genome Sequencing Center for Infectious Disease"/>
            <person name="Wu L."/>
            <person name="Ma J."/>
        </authorList>
    </citation>
    <scope>NUCLEOTIDE SEQUENCE [LARGE SCALE GENOMIC DNA]</scope>
    <source>
        <strain evidence="11">CGMCC 1.16444</strain>
    </source>
</reference>
<organism evidence="10 11">
    <name type="scientific">Flaviflagellibacter deserti</name>
    <dbReference type="NCBI Taxonomy" id="2267266"/>
    <lineage>
        <taxon>Bacteria</taxon>
        <taxon>Pseudomonadati</taxon>
        <taxon>Pseudomonadota</taxon>
        <taxon>Alphaproteobacteria</taxon>
        <taxon>Hyphomicrobiales</taxon>
        <taxon>Flaviflagellibacter</taxon>
    </lineage>
</organism>
<evidence type="ECO:0000259" key="8">
    <source>
        <dbReference type="Pfam" id="PF24961"/>
    </source>
</evidence>
<dbReference type="PANTHER" id="PTHR33507">
    <property type="entry name" value="INNER MEMBRANE PROTEIN YBBJ"/>
    <property type="match status" value="1"/>
</dbReference>
<sequence length="446" mass="46329">MALIVFVVLLVLLVPSRAQPPADPSRFALVLDIQGAIGPAVSEYLRQASEVAAERKAALIVLRMDTPGGLASSMHDIIRDILASPVPVITYVAPSGARAASAGTYILYASSLAAMAPGTNVGAATPVQLGGGSPFGDSPDKEGKEGEKGAPSPTDTSMKKAVNDAVAYIRSLAELHGRNADWAEQAVRDAASLSASAALEQRVIEIVATDLPDLLAQADGRSVRLGNRTVTLSTKGLDTVSMQPDWRVRLLAVISDPNIAYILLLIGIYGIIFEFFSPGMVAPGVIGAIALTVALFALNLLPLNYAGVGLLLIGVALIVAEAFAPSFGSLGIGGVIAFALGSLFMFEKVPGFELSLPVVLTASAASATLFAIILAVAIRAHRQKVVSGEAVMIGSVGEVLSWSDTEGEIHVHSENWRARSAGSLKPGQRVRVISRDGLTLTVEPEG</sequence>
<feature type="transmembrane region" description="Helical" evidence="6">
    <location>
        <begin position="250"/>
        <end position="272"/>
    </location>
</feature>
<comment type="subcellular location">
    <subcellularLocation>
        <location evidence="1">Membrane</location>
        <topology evidence="1">Multi-pass membrane protein</topology>
    </subcellularLocation>
</comment>
<evidence type="ECO:0000259" key="9">
    <source>
        <dbReference type="Pfam" id="PF25145"/>
    </source>
</evidence>
<feature type="compositionally biased region" description="Basic and acidic residues" evidence="5">
    <location>
        <begin position="138"/>
        <end position="148"/>
    </location>
</feature>
<keyword evidence="11" id="KW-1185">Reference proteome</keyword>
<name>A0ABV9YUE6_9HYPH</name>
<evidence type="ECO:0000313" key="10">
    <source>
        <dbReference type="EMBL" id="MFC5066458.1"/>
    </source>
</evidence>
<dbReference type="InterPro" id="IPR056738">
    <property type="entry name" value="NfeD1b_N"/>
</dbReference>
<feature type="domain" description="NfeD1b N-terminal" evidence="9">
    <location>
        <begin position="31"/>
        <end position="131"/>
    </location>
</feature>
<gene>
    <name evidence="10" type="ORF">ACFPFW_00340</name>
</gene>
<dbReference type="Pfam" id="PF25145">
    <property type="entry name" value="NfeD1b_N"/>
    <property type="match status" value="1"/>
</dbReference>
<feature type="domain" description="NfeD integral membrane" evidence="8">
    <location>
        <begin position="258"/>
        <end position="374"/>
    </location>
</feature>
<evidence type="ECO:0000256" key="2">
    <source>
        <dbReference type="ARBA" id="ARBA00022692"/>
    </source>
</evidence>
<dbReference type="InterPro" id="IPR052165">
    <property type="entry name" value="Membrane_assoc_protease"/>
</dbReference>
<dbReference type="SUPFAM" id="SSF141322">
    <property type="entry name" value="NfeD domain-like"/>
    <property type="match status" value="1"/>
</dbReference>
<dbReference type="InterPro" id="IPR012340">
    <property type="entry name" value="NA-bd_OB-fold"/>
</dbReference>
<evidence type="ECO:0000259" key="7">
    <source>
        <dbReference type="Pfam" id="PF01957"/>
    </source>
</evidence>
<proteinExistence type="predicted"/>
<dbReference type="EMBL" id="JBHSJF010000001">
    <property type="protein sequence ID" value="MFC5066458.1"/>
    <property type="molecule type" value="Genomic_DNA"/>
</dbReference>
<protein>
    <submittedName>
        <fullName evidence="10">Nodulation protein NfeD</fullName>
    </submittedName>
</protein>
<keyword evidence="2 6" id="KW-0812">Transmembrane</keyword>
<dbReference type="Pfam" id="PF01957">
    <property type="entry name" value="NfeD"/>
    <property type="match status" value="1"/>
</dbReference>
<comment type="caution">
    <text evidence="10">The sequence shown here is derived from an EMBL/GenBank/DDBJ whole genome shotgun (WGS) entry which is preliminary data.</text>
</comment>
<dbReference type="RefSeq" id="WP_379769221.1">
    <property type="nucleotide sequence ID" value="NZ_JBHSJF010000001.1"/>
</dbReference>
<feature type="transmembrane region" description="Helical" evidence="6">
    <location>
        <begin position="327"/>
        <end position="346"/>
    </location>
</feature>
<dbReference type="SUPFAM" id="SSF52096">
    <property type="entry name" value="ClpP/crotonase"/>
    <property type="match status" value="1"/>
</dbReference>
<dbReference type="InterPro" id="IPR002810">
    <property type="entry name" value="NfeD-like_C"/>
</dbReference>
<feature type="transmembrane region" description="Helical" evidence="6">
    <location>
        <begin position="358"/>
        <end position="378"/>
    </location>
</feature>